<protein>
    <recommendedName>
        <fullName evidence="6">Zn(2)-C6 fungal-type domain-containing protein</fullName>
    </recommendedName>
</protein>
<accession>A0ABQ0CU04</accession>
<feature type="compositionally biased region" description="Polar residues" evidence="5">
    <location>
        <begin position="620"/>
        <end position="633"/>
    </location>
</feature>
<feature type="compositionally biased region" description="Polar residues" evidence="5">
    <location>
        <begin position="654"/>
        <end position="665"/>
    </location>
</feature>
<feature type="region of interest" description="Disordered" evidence="5">
    <location>
        <begin position="610"/>
        <end position="707"/>
    </location>
</feature>
<dbReference type="Pfam" id="PF00172">
    <property type="entry name" value="Zn_clus"/>
    <property type="match status" value="1"/>
</dbReference>
<evidence type="ECO:0000259" key="6">
    <source>
        <dbReference type="PROSITE" id="PS50048"/>
    </source>
</evidence>
<dbReference type="EMBL" id="BAAFGZ010000232">
    <property type="protein sequence ID" value="GAB0136920.1"/>
    <property type="molecule type" value="Genomic_DNA"/>
</dbReference>
<dbReference type="CDD" id="cd00067">
    <property type="entry name" value="GAL4"/>
    <property type="match status" value="1"/>
</dbReference>
<sequence>MPSRQRSDQPATRRRCSRACDMCKRRKERCDGRQPCGRCTERRVQSECRYDTEHGGRAGRSTLTRQRGSSMTSSMTSSKGRSSAEPASVAMDTGMGMGMGVGVGVGVDMDKASPAATPLDQSRLILDKKGRFMYLGDSANPSFLQSIRRIVRETQGPCAFVDDPLRPCMVEASPEGAPAWLEAASDPKSPPIFSEEEVKHFAHQYHVCTNGIIDLFDKSILVDQLPQAVSRNAVALPLAKPLVYLILAIGAQSSPKDFGQTAESCFDHGRYLSARYLTEDPSTLTVEAYLLIAMYLLAASRRNAAFMHLGFAARAAYALGLHLKSVSTRFTADEFKHRERIWKSLRCLDVLSSAMLGRPPSTKETRDTRSPGDYSACNDVSSIMEDVLINVYEKRQISAITLNRVASRQREWAAVFSRGLAVDNIEPHDLLDGSGMPNIGLTHVKIVFHWTVMLLTRPFLSERVASHARQIASGAQDPSQPWTPAQSSRVLAHACVNSAIRTLALLEPLIDHWDTPKRLPFSITCVVHSALVVGLAHFGDMHQIFPLDKFMCTARSLLRRFSSDAIASRNCTIIQYLHEACQTYSERRHAATTRIEGQLISSLFGQLHYTPPANEETGGDQASNHQPSNNESGPNGHVDLIDEAFGSKDVPDDTWSNHSNKNAKQSFRPLSPNSTSATAPRLDDDDDDDGVDSNGAASGTGMEMSHMMDSNNILGESDIVNLESQDELVSLYALIDTSGGYLGLE</sequence>
<dbReference type="PROSITE" id="PS50048">
    <property type="entry name" value="ZN2_CY6_FUNGAL_2"/>
    <property type="match status" value="1"/>
</dbReference>
<feature type="region of interest" description="Disordered" evidence="5">
    <location>
        <begin position="49"/>
        <end position="89"/>
    </location>
</feature>
<dbReference type="InterPro" id="IPR007219">
    <property type="entry name" value="XnlR_reg_dom"/>
</dbReference>
<feature type="compositionally biased region" description="Low complexity" evidence="5">
    <location>
        <begin position="67"/>
        <end position="83"/>
    </location>
</feature>
<evidence type="ECO:0000256" key="2">
    <source>
        <dbReference type="ARBA" id="ARBA00023015"/>
    </source>
</evidence>
<evidence type="ECO:0000313" key="8">
    <source>
        <dbReference type="Proteomes" id="UP001562357"/>
    </source>
</evidence>
<dbReference type="SMART" id="SM00906">
    <property type="entry name" value="Fungal_trans"/>
    <property type="match status" value="1"/>
</dbReference>
<keyword evidence="8" id="KW-1185">Reference proteome</keyword>
<dbReference type="PANTHER" id="PTHR47424:SF9">
    <property type="entry name" value="TAH-2"/>
    <property type="match status" value="1"/>
</dbReference>
<keyword evidence="2" id="KW-0805">Transcription regulation</keyword>
<reference evidence="8" key="1">
    <citation type="submission" date="2024-06" db="EMBL/GenBank/DDBJ databases">
        <title>Draft Genome Sequences of Epichloe bromicola Strains Isolated from Elymus ciliaris.</title>
        <authorList>
            <consortium name="Epichloe bromicola genome sequencing consortium"/>
            <person name="Miura A."/>
            <person name="Imano S."/>
            <person name="Ashida A."/>
            <person name="Sato I."/>
            <person name="Chiba S."/>
            <person name="Tanaka A."/>
            <person name="Camagna M."/>
            <person name="Takemoto D."/>
        </authorList>
    </citation>
    <scope>NUCLEOTIDE SEQUENCE [LARGE SCALE GENOMIC DNA]</scope>
    <source>
        <strain evidence="8">DP</strain>
    </source>
</reference>
<dbReference type="SMART" id="SM00066">
    <property type="entry name" value="GAL4"/>
    <property type="match status" value="1"/>
</dbReference>
<proteinExistence type="predicted"/>
<keyword evidence="4" id="KW-0539">Nucleus</keyword>
<dbReference type="Pfam" id="PF04082">
    <property type="entry name" value="Fungal_trans"/>
    <property type="match status" value="1"/>
</dbReference>
<name>A0ABQ0CU04_9HYPO</name>
<dbReference type="SUPFAM" id="SSF57701">
    <property type="entry name" value="Zn2/Cys6 DNA-binding domain"/>
    <property type="match status" value="1"/>
</dbReference>
<evidence type="ECO:0000256" key="3">
    <source>
        <dbReference type="ARBA" id="ARBA00023163"/>
    </source>
</evidence>
<dbReference type="CDD" id="cd12148">
    <property type="entry name" value="fungal_TF_MHR"/>
    <property type="match status" value="1"/>
</dbReference>
<keyword evidence="1" id="KW-0479">Metal-binding</keyword>
<dbReference type="PANTHER" id="PTHR47424">
    <property type="entry name" value="REGULATORY PROTEIN GAL4"/>
    <property type="match status" value="1"/>
</dbReference>
<comment type="caution">
    <text evidence="7">The sequence shown here is derived from an EMBL/GenBank/DDBJ whole genome shotgun (WGS) entry which is preliminary data.</text>
</comment>
<evidence type="ECO:0000256" key="4">
    <source>
        <dbReference type="ARBA" id="ARBA00023242"/>
    </source>
</evidence>
<keyword evidence="3" id="KW-0804">Transcription</keyword>
<evidence type="ECO:0000313" key="7">
    <source>
        <dbReference type="EMBL" id="GAB0136920.1"/>
    </source>
</evidence>
<dbReference type="InterPro" id="IPR001138">
    <property type="entry name" value="Zn2Cys6_DnaBD"/>
</dbReference>
<gene>
    <name evidence="7" type="primary">g5205</name>
    <name evidence="7" type="ORF">EsDP_00005205</name>
</gene>
<evidence type="ECO:0000256" key="5">
    <source>
        <dbReference type="SAM" id="MobiDB-lite"/>
    </source>
</evidence>
<dbReference type="InterPro" id="IPR051127">
    <property type="entry name" value="Fungal_SecMet_Regulators"/>
</dbReference>
<organism evidence="7 8">
    <name type="scientific">Epichloe bromicola</name>
    <dbReference type="NCBI Taxonomy" id="79588"/>
    <lineage>
        <taxon>Eukaryota</taxon>
        <taxon>Fungi</taxon>
        <taxon>Dikarya</taxon>
        <taxon>Ascomycota</taxon>
        <taxon>Pezizomycotina</taxon>
        <taxon>Sordariomycetes</taxon>
        <taxon>Hypocreomycetidae</taxon>
        <taxon>Hypocreales</taxon>
        <taxon>Clavicipitaceae</taxon>
        <taxon>Epichloe</taxon>
    </lineage>
</organism>
<dbReference type="PROSITE" id="PS00463">
    <property type="entry name" value="ZN2_CY6_FUNGAL_1"/>
    <property type="match status" value="1"/>
</dbReference>
<evidence type="ECO:0000256" key="1">
    <source>
        <dbReference type="ARBA" id="ARBA00022723"/>
    </source>
</evidence>
<dbReference type="Proteomes" id="UP001562357">
    <property type="component" value="Unassembled WGS sequence"/>
</dbReference>
<dbReference type="InterPro" id="IPR036864">
    <property type="entry name" value="Zn2-C6_fun-type_DNA-bd_sf"/>
</dbReference>
<feature type="domain" description="Zn(2)-C6 fungal-type" evidence="6">
    <location>
        <begin position="19"/>
        <end position="50"/>
    </location>
</feature>
<dbReference type="Gene3D" id="4.10.240.10">
    <property type="entry name" value="Zn(2)-C6 fungal-type DNA-binding domain"/>
    <property type="match status" value="1"/>
</dbReference>